<feature type="region of interest" description="Disordered" evidence="1">
    <location>
        <begin position="533"/>
        <end position="552"/>
    </location>
</feature>
<proteinExistence type="predicted"/>
<evidence type="ECO:0000313" key="2">
    <source>
        <dbReference type="EMBL" id="KAH0460337.1"/>
    </source>
</evidence>
<keyword evidence="3" id="KW-1185">Reference proteome</keyword>
<reference evidence="2 3" key="1">
    <citation type="journal article" date="2021" name="Hortic Res">
        <title>Chromosome-scale assembly of the Dendrobium chrysotoxum genome enhances the understanding of orchid evolution.</title>
        <authorList>
            <person name="Zhang Y."/>
            <person name="Zhang G.Q."/>
            <person name="Zhang D."/>
            <person name="Liu X.D."/>
            <person name="Xu X.Y."/>
            <person name="Sun W.H."/>
            <person name="Yu X."/>
            <person name="Zhu X."/>
            <person name="Wang Z.W."/>
            <person name="Zhao X."/>
            <person name="Zhong W.Y."/>
            <person name="Chen H."/>
            <person name="Yin W.L."/>
            <person name="Huang T."/>
            <person name="Niu S.C."/>
            <person name="Liu Z.J."/>
        </authorList>
    </citation>
    <scope>NUCLEOTIDE SEQUENCE [LARGE SCALE GENOMIC DNA]</scope>
    <source>
        <strain evidence="2">Lindl</strain>
    </source>
</reference>
<accession>A0AAV7GXP0</accession>
<dbReference type="EMBL" id="JAGFBR010000010">
    <property type="protein sequence ID" value="KAH0460337.1"/>
    <property type="molecule type" value="Genomic_DNA"/>
</dbReference>
<evidence type="ECO:0000256" key="1">
    <source>
        <dbReference type="SAM" id="MobiDB-lite"/>
    </source>
</evidence>
<name>A0AAV7GXP0_DENCH</name>
<gene>
    <name evidence="2" type="ORF">IEQ34_011000</name>
</gene>
<comment type="caution">
    <text evidence="2">The sequence shown here is derived from an EMBL/GenBank/DDBJ whole genome shotgun (WGS) entry which is preliminary data.</text>
</comment>
<dbReference type="AlphaFoldDB" id="A0AAV7GXP0"/>
<organism evidence="2 3">
    <name type="scientific">Dendrobium chrysotoxum</name>
    <name type="common">Orchid</name>
    <dbReference type="NCBI Taxonomy" id="161865"/>
    <lineage>
        <taxon>Eukaryota</taxon>
        <taxon>Viridiplantae</taxon>
        <taxon>Streptophyta</taxon>
        <taxon>Embryophyta</taxon>
        <taxon>Tracheophyta</taxon>
        <taxon>Spermatophyta</taxon>
        <taxon>Magnoliopsida</taxon>
        <taxon>Liliopsida</taxon>
        <taxon>Asparagales</taxon>
        <taxon>Orchidaceae</taxon>
        <taxon>Epidendroideae</taxon>
        <taxon>Malaxideae</taxon>
        <taxon>Dendrobiinae</taxon>
        <taxon>Dendrobium</taxon>
    </lineage>
</organism>
<evidence type="ECO:0000313" key="3">
    <source>
        <dbReference type="Proteomes" id="UP000775213"/>
    </source>
</evidence>
<protein>
    <submittedName>
        <fullName evidence="2">Uncharacterized protein</fullName>
    </submittedName>
</protein>
<sequence length="728" mass="79657">MVVNRLVDADFLNGPIKSQSFRDALASPSLDAWFTDLKSTSYRGLPSLWIFKEEILALVAPLHFALVGFFPSRRPSLESIHSVNLVENAVEENAIVNVDFLDHNALPAAVNVNESTQVNSHVTSPILFSVGNAVLNVDSLNNNSLLNDSPAFHEKHEEVNCGAIGVGGPINALNGDFVGEVNNCLFNLIASPLASICAHMDVSPVSNDVVYIDDVAVINDFVPQELGDCVGVTPMGELVNVDCCVVGNAGVTTGHFSSSSFIGLDPTAINVVSPVGQLDVVPYNRDFEDSNRAMHDRVVVGDVDSPLVNLAFVDITISVVSNAELKAHLALSMLQIQQRGVIACGCLLSSCTKVADPVALHYTISPTAVCTQDLNTQMAGKLIFSLDRNLIVKGITSGNFIQFEMQFQDFKLSVDGEEMIDLSAGIRRNVPLVEITLGSGVDSPISEMEAVVTPLPTVSFTKEDKNQKSITMEELPSQLEIGSSSSSPTVSKASKNKMKNYLRRVRKKVVKARKTAEAKALKHVKSEANQKFIAPSTNPFPGGNHFHPSPVTQRREVIETRARSSIHLLDYYMARINQTITEQTPAPGLRPQVEGYDLSTLSDDVRSRFYTCPTISTREEEVSGKLCEATVRRYRVWGATVDAASTEIRLDLGMGDGRGPKDIDSILYTQIPKVALCHYRDRIKSVSYHWRFGSGSRRSETLVRELQRETLILEVQNIWSLEGAEQSW</sequence>
<dbReference type="Proteomes" id="UP000775213">
    <property type="component" value="Unassembled WGS sequence"/>
</dbReference>